<dbReference type="PANTHER" id="PTHR11662">
    <property type="entry name" value="SOLUTE CARRIER FAMILY 17"/>
    <property type="match status" value="1"/>
</dbReference>
<dbReference type="InterPro" id="IPR036412">
    <property type="entry name" value="HAD-like_sf"/>
</dbReference>
<dbReference type="PANTHER" id="PTHR11662:SF399">
    <property type="entry name" value="FI19708P1-RELATED"/>
    <property type="match status" value="1"/>
</dbReference>
<keyword evidence="10" id="KW-1185">Reference proteome</keyword>
<dbReference type="SUPFAM" id="SSF103473">
    <property type="entry name" value="MFS general substrate transporter"/>
    <property type="match status" value="1"/>
</dbReference>
<reference evidence="10" key="1">
    <citation type="journal article" date="2015" name="PLoS Genet.">
        <title>Genome Sequence and Transcriptome Analyses of Chrysochromulina tobin: Metabolic Tools for Enhanced Algal Fitness in the Prominent Order Prymnesiales (Haptophyceae).</title>
        <authorList>
            <person name="Hovde B.T."/>
            <person name="Deodato C.R."/>
            <person name="Hunsperger H.M."/>
            <person name="Ryken S.A."/>
            <person name="Yost W."/>
            <person name="Jha R.K."/>
            <person name="Patterson J."/>
            <person name="Monnat R.J. Jr."/>
            <person name="Barlow S.B."/>
            <person name="Starkenburg S.R."/>
            <person name="Cattolico R.A."/>
        </authorList>
    </citation>
    <scope>NUCLEOTIDE SEQUENCE</scope>
    <source>
        <strain evidence="10">CCMP291</strain>
    </source>
</reference>
<comment type="caution">
    <text evidence="9">The sequence shown here is derived from an EMBL/GenBank/DDBJ whole genome shotgun (WGS) entry which is preliminary data.</text>
</comment>
<dbReference type="SUPFAM" id="SSF56784">
    <property type="entry name" value="HAD-like"/>
    <property type="match status" value="1"/>
</dbReference>
<keyword evidence="5 7" id="KW-1133">Transmembrane helix</keyword>
<dbReference type="GO" id="GO:0015293">
    <property type="term" value="F:symporter activity"/>
    <property type="evidence" value="ECO:0007669"/>
    <property type="project" value="UniProtKB-KW"/>
</dbReference>
<dbReference type="FunFam" id="1.20.1250.20:FF:000003">
    <property type="entry name" value="Solute carrier family 17 member 3"/>
    <property type="match status" value="1"/>
</dbReference>
<dbReference type="InterPro" id="IPR006380">
    <property type="entry name" value="SPP-like_dom"/>
</dbReference>
<evidence type="ECO:0000256" key="1">
    <source>
        <dbReference type="ARBA" id="ARBA00004141"/>
    </source>
</evidence>
<evidence type="ECO:0000313" key="10">
    <source>
        <dbReference type="Proteomes" id="UP000037460"/>
    </source>
</evidence>
<gene>
    <name evidence="9" type="ORF">Ctob_010431</name>
</gene>
<dbReference type="InterPro" id="IPR036259">
    <property type="entry name" value="MFS_trans_sf"/>
</dbReference>
<protein>
    <submittedName>
        <fullName evidence="9">Vesicular glutamate transporter 2-like protein</fullName>
    </submittedName>
</protein>
<organism evidence="9 10">
    <name type="scientific">Chrysochromulina tobinii</name>
    <dbReference type="NCBI Taxonomy" id="1460289"/>
    <lineage>
        <taxon>Eukaryota</taxon>
        <taxon>Haptista</taxon>
        <taxon>Haptophyta</taxon>
        <taxon>Prymnesiophyceae</taxon>
        <taxon>Prymnesiales</taxon>
        <taxon>Chrysochromulinaceae</taxon>
        <taxon>Chrysochromulina</taxon>
    </lineage>
</organism>
<comment type="subcellular location">
    <subcellularLocation>
        <location evidence="1">Membrane</location>
        <topology evidence="1">Multi-pass membrane protein</topology>
    </subcellularLocation>
</comment>
<feature type="transmembrane region" description="Helical" evidence="7">
    <location>
        <begin position="306"/>
        <end position="327"/>
    </location>
</feature>
<evidence type="ECO:0000256" key="5">
    <source>
        <dbReference type="ARBA" id="ARBA00022989"/>
    </source>
</evidence>
<accession>A0A0M0K1G2</accession>
<feature type="transmembrane region" description="Helical" evidence="7">
    <location>
        <begin position="242"/>
        <end position="259"/>
    </location>
</feature>
<feature type="transmembrane region" description="Helical" evidence="7">
    <location>
        <begin position="164"/>
        <end position="185"/>
    </location>
</feature>
<proteinExistence type="predicted"/>
<evidence type="ECO:0000256" key="3">
    <source>
        <dbReference type="ARBA" id="ARBA00022692"/>
    </source>
</evidence>
<dbReference type="GO" id="GO:0016020">
    <property type="term" value="C:membrane"/>
    <property type="evidence" value="ECO:0007669"/>
    <property type="project" value="UniProtKB-SubCell"/>
</dbReference>
<keyword evidence="4" id="KW-0769">Symport</keyword>
<dbReference type="InterPro" id="IPR023214">
    <property type="entry name" value="HAD_sf"/>
</dbReference>
<dbReference type="AlphaFoldDB" id="A0A0M0K1G2"/>
<dbReference type="Pfam" id="PF05116">
    <property type="entry name" value="S6PP"/>
    <property type="match status" value="1"/>
</dbReference>
<dbReference type="EMBL" id="JWZX01001700">
    <property type="protein sequence ID" value="KOO32721.1"/>
    <property type="molecule type" value="Genomic_DNA"/>
</dbReference>
<dbReference type="Gene3D" id="3.40.50.1000">
    <property type="entry name" value="HAD superfamily/HAD-like"/>
    <property type="match status" value="1"/>
</dbReference>
<dbReference type="GO" id="GO:0003824">
    <property type="term" value="F:catalytic activity"/>
    <property type="evidence" value="ECO:0007669"/>
    <property type="project" value="UniProtKB-ARBA"/>
</dbReference>
<evidence type="ECO:0000256" key="6">
    <source>
        <dbReference type="ARBA" id="ARBA00023136"/>
    </source>
</evidence>
<keyword evidence="2" id="KW-0813">Transport</keyword>
<evidence type="ECO:0000259" key="8">
    <source>
        <dbReference type="Pfam" id="PF05116"/>
    </source>
</evidence>
<dbReference type="Gene3D" id="1.20.1250.20">
    <property type="entry name" value="MFS general substrate transporter like domains"/>
    <property type="match status" value="1"/>
</dbReference>
<evidence type="ECO:0000256" key="2">
    <source>
        <dbReference type="ARBA" id="ARBA00022448"/>
    </source>
</evidence>
<evidence type="ECO:0000313" key="9">
    <source>
        <dbReference type="EMBL" id="KOO32721.1"/>
    </source>
</evidence>
<name>A0A0M0K1G2_9EUKA</name>
<dbReference type="InterPro" id="IPR050382">
    <property type="entry name" value="MFS_Na/Anion_cotransporter"/>
</dbReference>
<feature type="transmembrane region" description="Helical" evidence="7">
    <location>
        <begin position="197"/>
        <end position="222"/>
    </location>
</feature>
<keyword evidence="3 7" id="KW-0812">Transmembrane</keyword>
<keyword evidence="6 7" id="KW-0472">Membrane</keyword>
<dbReference type="OrthoDB" id="531008at2759"/>
<dbReference type="Proteomes" id="UP000037460">
    <property type="component" value="Unassembled WGS sequence"/>
</dbReference>
<evidence type="ECO:0000256" key="7">
    <source>
        <dbReference type="SAM" id="Phobius"/>
    </source>
</evidence>
<evidence type="ECO:0000256" key="4">
    <source>
        <dbReference type="ARBA" id="ARBA00022847"/>
    </source>
</evidence>
<feature type="domain" description="Sucrose phosphatase-like" evidence="8">
    <location>
        <begin position="55"/>
        <end position="140"/>
    </location>
</feature>
<feature type="transmembrane region" description="Helical" evidence="7">
    <location>
        <begin position="339"/>
        <end position="359"/>
    </location>
</feature>
<feature type="transmembrane region" description="Helical" evidence="7">
    <location>
        <begin position="271"/>
        <end position="294"/>
    </location>
</feature>
<sequence length="410" mass="43211">MRALRRPIAVGMAAACTMSARRLCADLQREFSRSGVTFYTLDGWGQPKPTLIVAIPSIAGKANAAHYVRAKLGFESSECVAAGDSSNDASMLEAGMPFIVVANASEDLLEQAAAKPSAQHHYRASGSHASGCVEGLLHFRSASRPPRPPPVFTPFWRILTNRPFLATIVTHCAYNWGYYVGLSWVSKFFNSKYDADLAQLGLLSIAPYIALLIATCLSGIVADGLENGCGASATCARKVVNSIGMVGGALGFALLAIVCGPPGRLPRSQAYVGAGCLSVAIGLGGFAVGAGYWANFVDLSPRHSQVLLAISNSFASVPGILGVSLTGSLLSSTGDDWRIIFLIAGAVEFGGALIFIAFAEAAEQQFDDDAGPRGCMWRSSRRSRHAFLAGSTSRSVKLLDEHEGMYGLHG</sequence>